<organism evidence="3">
    <name type="scientific">Schizophyllum commune (strain H4-8 / FGSC 9210)</name>
    <name type="common">Split gill fungus</name>
    <dbReference type="NCBI Taxonomy" id="578458"/>
    <lineage>
        <taxon>Eukaryota</taxon>
        <taxon>Fungi</taxon>
        <taxon>Dikarya</taxon>
        <taxon>Basidiomycota</taxon>
        <taxon>Agaricomycotina</taxon>
        <taxon>Agaricomycetes</taxon>
        <taxon>Agaricomycetidae</taxon>
        <taxon>Agaricales</taxon>
        <taxon>Schizophyllaceae</taxon>
        <taxon>Schizophyllum</taxon>
    </lineage>
</organism>
<evidence type="ECO:0000313" key="2">
    <source>
        <dbReference type="EMBL" id="EFI91046.1"/>
    </source>
</evidence>
<feature type="compositionally biased region" description="Polar residues" evidence="1">
    <location>
        <begin position="73"/>
        <end position="94"/>
    </location>
</feature>
<dbReference type="HOGENOM" id="CLU_630300_0_0_1"/>
<dbReference type="EMBL" id="GL377320">
    <property type="protein sequence ID" value="EFI91046.1"/>
    <property type="molecule type" value="Genomic_DNA"/>
</dbReference>
<evidence type="ECO:0000256" key="1">
    <source>
        <dbReference type="SAM" id="MobiDB-lite"/>
    </source>
</evidence>
<gene>
    <name evidence="2" type="ORF">SCHCODRAFT_114933</name>
</gene>
<reference evidence="2 3" key="1">
    <citation type="journal article" date="2010" name="Nat. Biotechnol.">
        <title>Genome sequence of the model mushroom Schizophyllum commune.</title>
        <authorList>
            <person name="Ohm R.A."/>
            <person name="de Jong J.F."/>
            <person name="Lugones L.G."/>
            <person name="Aerts A."/>
            <person name="Kothe E."/>
            <person name="Stajich J.E."/>
            <person name="de Vries R.P."/>
            <person name="Record E."/>
            <person name="Levasseur A."/>
            <person name="Baker S.E."/>
            <person name="Bartholomew K.A."/>
            <person name="Coutinho P.M."/>
            <person name="Erdmann S."/>
            <person name="Fowler T.J."/>
            <person name="Gathman A.C."/>
            <person name="Lombard V."/>
            <person name="Henrissat B."/>
            <person name="Knabe N."/>
            <person name="Kuees U."/>
            <person name="Lilly W.W."/>
            <person name="Lindquist E."/>
            <person name="Lucas S."/>
            <person name="Magnuson J.K."/>
            <person name="Piumi F."/>
            <person name="Raudaskoski M."/>
            <person name="Salamov A."/>
            <person name="Schmutz J."/>
            <person name="Schwarze F.W.M.R."/>
            <person name="vanKuyk P.A."/>
            <person name="Horton J.S."/>
            <person name="Grigoriev I.V."/>
            <person name="Woesten H.A.B."/>
        </authorList>
    </citation>
    <scope>NUCLEOTIDE SEQUENCE [LARGE SCALE GENOMIC DNA]</scope>
    <source>
        <strain evidence="3">H4-8 / FGSC 9210</strain>
    </source>
</reference>
<dbReference type="InParanoid" id="D8QM63"/>
<dbReference type="GeneID" id="9588430"/>
<feature type="region of interest" description="Disordered" evidence="1">
    <location>
        <begin position="259"/>
        <end position="309"/>
    </location>
</feature>
<feature type="region of interest" description="Disordered" evidence="1">
    <location>
        <begin position="171"/>
        <end position="217"/>
    </location>
</feature>
<keyword evidence="3" id="KW-1185">Reference proteome</keyword>
<feature type="non-terminal residue" evidence="2">
    <location>
        <position position="435"/>
    </location>
</feature>
<dbReference type="RefSeq" id="XP_003025949.1">
    <property type="nucleotide sequence ID" value="XM_003025903.1"/>
</dbReference>
<protein>
    <submittedName>
        <fullName evidence="2">Uncharacterized protein</fullName>
    </submittedName>
</protein>
<accession>D8QM63</accession>
<dbReference type="KEGG" id="scm:SCHCO_02673994"/>
<feature type="region of interest" description="Disordered" evidence="1">
    <location>
        <begin position="72"/>
        <end position="137"/>
    </location>
</feature>
<sequence>MRTTPGRDSWRYAESDQDGRFYDTVDRQPFLAEVIRTPVSRRRMAPYPMVQLRQTLQRVRPEAMDQEIMTRVPPQTSYPHTNPLAPQTSSTSVADSDFVPYTGSSRNSTSDEEEEQRRHRTRPLAISPSLDSDPGAWVDRVADDCAGLSDRPAGRAVSRDIAEAATDPIVPTTATESSDRQTAGAELREVDELATDTAATTRDESLDRQTGGAVPHDVAEAATGTAAPARSSRVIAARMYVPQNGTYPDTEQVHNELHIRASDDNRSDRDLDRVPEGNPSTPREAIVLPDTTSMRTRKPKGECGKPGKGGYNLQDALGWPAHKYNNVRVSHSSFITIWPTEIVGQKEINKLVDRILDGTKSLTKQEPARIERLELEAIQNFPELDTDYEERWPVRDFAVNRLHYLQNHAMRRLQKQALDTLQNRDATTRPKAKKH</sequence>
<name>D8QM63_SCHCM</name>
<dbReference type="VEuPathDB" id="FungiDB:SCHCODRAFT_02673994"/>
<dbReference type="OrthoDB" id="2686745at2759"/>
<dbReference type="Proteomes" id="UP000007431">
    <property type="component" value="Unassembled WGS sequence"/>
</dbReference>
<feature type="compositionally biased region" description="Basic and acidic residues" evidence="1">
    <location>
        <begin position="259"/>
        <end position="275"/>
    </location>
</feature>
<proteinExistence type="predicted"/>
<evidence type="ECO:0000313" key="3">
    <source>
        <dbReference type="Proteomes" id="UP000007431"/>
    </source>
</evidence>
<dbReference type="AlphaFoldDB" id="D8QM63"/>